<name>A0A061EUZ3_THECC</name>
<dbReference type="AlphaFoldDB" id="A0A061EUZ3"/>
<proteinExistence type="predicted"/>
<reference evidence="2 3" key="1">
    <citation type="journal article" date="2013" name="Genome Biol.">
        <title>The genome sequence of the most widely cultivated cacao type and its use to identify candidate genes regulating pod color.</title>
        <authorList>
            <person name="Motamayor J.C."/>
            <person name="Mockaitis K."/>
            <person name="Schmutz J."/>
            <person name="Haiminen N."/>
            <person name="Iii D.L."/>
            <person name="Cornejo O."/>
            <person name="Findley S.D."/>
            <person name="Zheng P."/>
            <person name="Utro F."/>
            <person name="Royaert S."/>
            <person name="Saski C."/>
            <person name="Jenkins J."/>
            <person name="Podicheti R."/>
            <person name="Zhao M."/>
            <person name="Scheffler B.E."/>
            <person name="Stack J.C."/>
            <person name="Feltus F.A."/>
            <person name="Mustiga G.M."/>
            <person name="Amores F."/>
            <person name="Phillips W."/>
            <person name="Marelli J.P."/>
            <person name="May G.D."/>
            <person name="Shapiro H."/>
            <person name="Ma J."/>
            <person name="Bustamante C.D."/>
            <person name="Schnell R.J."/>
            <person name="Main D."/>
            <person name="Gilbert D."/>
            <person name="Parida L."/>
            <person name="Kuhn D.N."/>
        </authorList>
    </citation>
    <scope>NUCLEOTIDE SEQUENCE [LARGE SCALE GENOMIC DNA]</scope>
    <source>
        <strain evidence="3">cv. Matina 1-6</strain>
    </source>
</reference>
<dbReference type="EMBL" id="CM001883">
    <property type="protein sequence ID" value="EOY08910.1"/>
    <property type="molecule type" value="Genomic_DNA"/>
</dbReference>
<dbReference type="HOGENOM" id="CLU_2519335_0_0_1"/>
<feature type="non-terminal residue" evidence="2">
    <location>
        <position position="1"/>
    </location>
</feature>
<dbReference type="Gramene" id="EOY08910">
    <property type="protein sequence ID" value="EOY08910"/>
    <property type="gene ID" value="TCM_024179"/>
</dbReference>
<gene>
    <name evidence="2" type="ORF">TCM_024179</name>
</gene>
<protein>
    <submittedName>
        <fullName evidence="2">Uncharacterized protein</fullName>
    </submittedName>
</protein>
<feature type="chain" id="PRO_5001597830" evidence="1">
    <location>
        <begin position="25"/>
        <end position="85"/>
    </location>
</feature>
<accession>A0A061EUZ3</accession>
<feature type="signal peptide" evidence="1">
    <location>
        <begin position="1"/>
        <end position="24"/>
    </location>
</feature>
<dbReference type="Proteomes" id="UP000026915">
    <property type="component" value="Chromosome 5"/>
</dbReference>
<keyword evidence="3" id="KW-1185">Reference proteome</keyword>
<keyword evidence="1" id="KW-0732">Signal</keyword>
<evidence type="ECO:0000256" key="1">
    <source>
        <dbReference type="SAM" id="SignalP"/>
    </source>
</evidence>
<evidence type="ECO:0000313" key="2">
    <source>
        <dbReference type="EMBL" id="EOY08910.1"/>
    </source>
</evidence>
<sequence>KRTSESLLLFSYSFLFCFILSLHCKDLLDPIFFYHRFTNIMPMHSAQESRNRLGRLFQHKVFRNEEEAAIIQQQVYCRYPTHEAL</sequence>
<evidence type="ECO:0000313" key="3">
    <source>
        <dbReference type="Proteomes" id="UP000026915"/>
    </source>
</evidence>
<dbReference type="InParanoid" id="A0A061EUZ3"/>
<organism evidence="2 3">
    <name type="scientific">Theobroma cacao</name>
    <name type="common">Cacao</name>
    <name type="synonym">Cocoa</name>
    <dbReference type="NCBI Taxonomy" id="3641"/>
    <lineage>
        <taxon>Eukaryota</taxon>
        <taxon>Viridiplantae</taxon>
        <taxon>Streptophyta</taxon>
        <taxon>Embryophyta</taxon>
        <taxon>Tracheophyta</taxon>
        <taxon>Spermatophyta</taxon>
        <taxon>Magnoliopsida</taxon>
        <taxon>eudicotyledons</taxon>
        <taxon>Gunneridae</taxon>
        <taxon>Pentapetalae</taxon>
        <taxon>rosids</taxon>
        <taxon>malvids</taxon>
        <taxon>Malvales</taxon>
        <taxon>Malvaceae</taxon>
        <taxon>Byttnerioideae</taxon>
        <taxon>Theobroma</taxon>
    </lineage>
</organism>